<keyword evidence="1" id="KW-0472">Membrane</keyword>
<evidence type="ECO:0000313" key="3">
    <source>
        <dbReference type="Proteomes" id="UP001189143"/>
    </source>
</evidence>
<dbReference type="EMBL" id="CAMTCP010000241">
    <property type="protein sequence ID" value="CAI3628614.1"/>
    <property type="molecule type" value="Genomic_DNA"/>
</dbReference>
<name>A0AAD1YGG0_9CLOT</name>
<reference evidence="2" key="1">
    <citation type="submission" date="2022-10" db="EMBL/GenBank/DDBJ databases">
        <authorList>
            <person name="Aires J."/>
            <person name="Mesa V."/>
        </authorList>
    </citation>
    <scope>NUCLEOTIDE SEQUENCE</scope>
    <source>
        <strain evidence="2">Clostridium neonatale JD116</strain>
    </source>
</reference>
<proteinExistence type="predicted"/>
<dbReference type="AlphaFoldDB" id="A0AAD1YGG0"/>
<dbReference type="Proteomes" id="UP001189143">
    <property type="component" value="Unassembled WGS sequence"/>
</dbReference>
<keyword evidence="1" id="KW-1133">Transmembrane helix</keyword>
<sequence>MKISKTRLSLLINYNIIYLLLNLFIKLMIKNDIKEKYDGRKEGAVGVQIRIYIGSSRVSSRIR</sequence>
<accession>A0AAD1YGG0</accession>
<evidence type="ECO:0000256" key="1">
    <source>
        <dbReference type="SAM" id="Phobius"/>
    </source>
</evidence>
<protein>
    <submittedName>
        <fullName evidence="2">Uncharacterized protein</fullName>
    </submittedName>
</protein>
<comment type="caution">
    <text evidence="2">The sequence shown here is derived from an EMBL/GenBank/DDBJ whole genome shotgun (WGS) entry which is preliminary data.</text>
</comment>
<feature type="transmembrane region" description="Helical" evidence="1">
    <location>
        <begin position="12"/>
        <end position="29"/>
    </location>
</feature>
<organism evidence="2 3">
    <name type="scientific">Clostridium neonatale</name>
    <dbReference type="NCBI Taxonomy" id="137838"/>
    <lineage>
        <taxon>Bacteria</taxon>
        <taxon>Bacillati</taxon>
        <taxon>Bacillota</taxon>
        <taxon>Clostridia</taxon>
        <taxon>Eubacteriales</taxon>
        <taxon>Clostridiaceae</taxon>
        <taxon>Clostridium</taxon>
    </lineage>
</organism>
<keyword evidence="1" id="KW-0812">Transmembrane</keyword>
<gene>
    <name evidence="2" type="ORF">CNEO2_430056</name>
</gene>
<evidence type="ECO:0000313" key="2">
    <source>
        <dbReference type="EMBL" id="CAI3628614.1"/>
    </source>
</evidence>